<evidence type="ECO:0000256" key="3">
    <source>
        <dbReference type="PROSITE-ProRule" id="PRU00221"/>
    </source>
</evidence>
<evidence type="ECO:0000256" key="2">
    <source>
        <dbReference type="ARBA" id="ARBA00022737"/>
    </source>
</evidence>
<dbReference type="SMART" id="SM00320">
    <property type="entry name" value="WD40"/>
    <property type="match status" value="2"/>
</dbReference>
<evidence type="ECO:0000313" key="5">
    <source>
        <dbReference type="EnsemblProtists" id="EKX49662"/>
    </source>
</evidence>
<dbReference type="GeneID" id="17306295"/>
<feature type="repeat" description="WD" evidence="3">
    <location>
        <begin position="51"/>
        <end position="91"/>
    </location>
</feature>
<dbReference type="PROSITE" id="PS50082">
    <property type="entry name" value="WD_REPEATS_2"/>
    <property type="match status" value="2"/>
</dbReference>
<gene>
    <name evidence="4" type="ORF">GUITHDRAFT_59617</name>
</gene>
<proteinExistence type="predicted"/>
<dbReference type="InterPro" id="IPR015943">
    <property type="entry name" value="WD40/YVTN_repeat-like_dom_sf"/>
</dbReference>
<evidence type="ECO:0000256" key="1">
    <source>
        <dbReference type="ARBA" id="ARBA00022574"/>
    </source>
</evidence>
<dbReference type="Proteomes" id="UP000011087">
    <property type="component" value="Unassembled WGS sequence"/>
</dbReference>
<keyword evidence="1 3" id="KW-0853">WD repeat</keyword>
<keyword evidence="6" id="KW-1185">Reference proteome</keyword>
<evidence type="ECO:0000313" key="6">
    <source>
        <dbReference type="Proteomes" id="UP000011087"/>
    </source>
</evidence>
<dbReference type="KEGG" id="gtt:GUITHDRAFT_59617"/>
<feature type="non-terminal residue" evidence="4">
    <location>
        <position position="91"/>
    </location>
</feature>
<dbReference type="eggNOG" id="KOG0273">
    <property type="taxonomic scope" value="Eukaryota"/>
</dbReference>
<reference evidence="5" key="3">
    <citation type="submission" date="2016-03" db="UniProtKB">
        <authorList>
            <consortium name="EnsemblProtists"/>
        </authorList>
    </citation>
    <scope>IDENTIFICATION</scope>
</reference>
<feature type="repeat" description="WD" evidence="3">
    <location>
        <begin position="9"/>
        <end position="50"/>
    </location>
</feature>
<dbReference type="RefSeq" id="XP_005836642.1">
    <property type="nucleotide sequence ID" value="XM_005836585.1"/>
</dbReference>
<dbReference type="InterPro" id="IPR036322">
    <property type="entry name" value="WD40_repeat_dom_sf"/>
</dbReference>
<reference evidence="4 6" key="1">
    <citation type="journal article" date="2012" name="Nature">
        <title>Algal genomes reveal evolutionary mosaicism and the fate of nucleomorphs.</title>
        <authorList>
            <consortium name="DOE Joint Genome Institute"/>
            <person name="Curtis B.A."/>
            <person name="Tanifuji G."/>
            <person name="Burki F."/>
            <person name="Gruber A."/>
            <person name="Irimia M."/>
            <person name="Maruyama S."/>
            <person name="Arias M.C."/>
            <person name="Ball S.G."/>
            <person name="Gile G.H."/>
            <person name="Hirakawa Y."/>
            <person name="Hopkins J.F."/>
            <person name="Kuo A."/>
            <person name="Rensing S.A."/>
            <person name="Schmutz J."/>
            <person name="Symeonidi A."/>
            <person name="Elias M."/>
            <person name="Eveleigh R.J."/>
            <person name="Herman E.K."/>
            <person name="Klute M.J."/>
            <person name="Nakayama T."/>
            <person name="Obornik M."/>
            <person name="Reyes-Prieto A."/>
            <person name="Armbrust E.V."/>
            <person name="Aves S.J."/>
            <person name="Beiko R.G."/>
            <person name="Coutinho P."/>
            <person name="Dacks J.B."/>
            <person name="Durnford D.G."/>
            <person name="Fast N.M."/>
            <person name="Green B.R."/>
            <person name="Grisdale C.J."/>
            <person name="Hempel F."/>
            <person name="Henrissat B."/>
            <person name="Hoppner M.P."/>
            <person name="Ishida K."/>
            <person name="Kim E."/>
            <person name="Koreny L."/>
            <person name="Kroth P.G."/>
            <person name="Liu Y."/>
            <person name="Malik S.B."/>
            <person name="Maier U.G."/>
            <person name="McRose D."/>
            <person name="Mock T."/>
            <person name="Neilson J.A."/>
            <person name="Onodera N.T."/>
            <person name="Poole A.M."/>
            <person name="Pritham E.J."/>
            <person name="Richards T.A."/>
            <person name="Rocap G."/>
            <person name="Roy S.W."/>
            <person name="Sarai C."/>
            <person name="Schaack S."/>
            <person name="Shirato S."/>
            <person name="Slamovits C.H."/>
            <person name="Spencer D.F."/>
            <person name="Suzuki S."/>
            <person name="Worden A.Z."/>
            <person name="Zauner S."/>
            <person name="Barry K."/>
            <person name="Bell C."/>
            <person name="Bharti A.K."/>
            <person name="Crow J.A."/>
            <person name="Grimwood J."/>
            <person name="Kramer R."/>
            <person name="Lindquist E."/>
            <person name="Lucas S."/>
            <person name="Salamov A."/>
            <person name="McFadden G.I."/>
            <person name="Lane C.E."/>
            <person name="Keeling P.J."/>
            <person name="Gray M.W."/>
            <person name="Grigoriev I.V."/>
            <person name="Archibald J.M."/>
        </authorList>
    </citation>
    <scope>NUCLEOTIDE SEQUENCE</scope>
    <source>
        <strain evidence="4 6">CCMP2712</strain>
    </source>
</reference>
<protein>
    <submittedName>
        <fullName evidence="4 5">Uncharacterized protein</fullName>
    </submittedName>
</protein>
<dbReference type="PROSITE" id="PS00678">
    <property type="entry name" value="WD_REPEATS_1"/>
    <property type="match status" value="1"/>
</dbReference>
<dbReference type="PANTHER" id="PTHR19848:SF8">
    <property type="entry name" value="F-BOX AND WD REPEAT DOMAIN CONTAINING 7"/>
    <property type="match status" value="1"/>
</dbReference>
<dbReference type="AlphaFoldDB" id="L1JMH9"/>
<accession>L1JMH9</accession>
<dbReference type="InterPro" id="IPR001680">
    <property type="entry name" value="WD40_rpt"/>
</dbReference>
<dbReference type="OrthoDB" id="538223at2759"/>
<feature type="non-terminal residue" evidence="4">
    <location>
        <position position="1"/>
    </location>
</feature>
<keyword evidence="2" id="KW-0677">Repeat</keyword>
<dbReference type="SUPFAM" id="SSF50978">
    <property type="entry name" value="WD40 repeat-like"/>
    <property type="match status" value="1"/>
</dbReference>
<dbReference type="PaxDb" id="55529-EKX49662"/>
<dbReference type="OMA" id="YANCAEF"/>
<dbReference type="PANTHER" id="PTHR19848">
    <property type="entry name" value="WD40 REPEAT PROTEIN"/>
    <property type="match status" value="1"/>
</dbReference>
<dbReference type="PROSITE" id="PS50294">
    <property type="entry name" value="WD_REPEATS_REGION"/>
    <property type="match status" value="2"/>
</dbReference>
<dbReference type="Gene3D" id="2.130.10.10">
    <property type="entry name" value="YVTN repeat-like/Quinoprotein amine dehydrogenase"/>
    <property type="match status" value="1"/>
</dbReference>
<evidence type="ECO:0000313" key="4">
    <source>
        <dbReference type="EMBL" id="EKX49662.1"/>
    </source>
</evidence>
<dbReference type="InterPro" id="IPR019775">
    <property type="entry name" value="WD40_repeat_CS"/>
</dbReference>
<sequence>NKEGEEKVSDPHVQQVMSLAFSSDGLRLASASYDRTVKVWDLQQGSVTHTLTGHADRVTSVAFLPGGGEIVSGSYDRTIRRWRLNGGEEVE</sequence>
<dbReference type="HOGENOM" id="CLU_000288_57_30_1"/>
<dbReference type="EMBL" id="JH992981">
    <property type="protein sequence ID" value="EKX49662.1"/>
    <property type="molecule type" value="Genomic_DNA"/>
</dbReference>
<organism evidence="4">
    <name type="scientific">Guillardia theta (strain CCMP2712)</name>
    <name type="common">Cryptophyte</name>
    <dbReference type="NCBI Taxonomy" id="905079"/>
    <lineage>
        <taxon>Eukaryota</taxon>
        <taxon>Cryptophyceae</taxon>
        <taxon>Pyrenomonadales</taxon>
        <taxon>Geminigeraceae</taxon>
        <taxon>Guillardia</taxon>
    </lineage>
</organism>
<dbReference type="EnsemblProtists" id="EKX49662">
    <property type="protein sequence ID" value="EKX49662"/>
    <property type="gene ID" value="GUITHDRAFT_59617"/>
</dbReference>
<dbReference type="Pfam" id="PF00400">
    <property type="entry name" value="WD40"/>
    <property type="match status" value="2"/>
</dbReference>
<reference evidence="6" key="2">
    <citation type="submission" date="2012-11" db="EMBL/GenBank/DDBJ databases">
        <authorList>
            <person name="Kuo A."/>
            <person name="Curtis B.A."/>
            <person name="Tanifuji G."/>
            <person name="Burki F."/>
            <person name="Gruber A."/>
            <person name="Irimia M."/>
            <person name="Maruyama S."/>
            <person name="Arias M.C."/>
            <person name="Ball S.G."/>
            <person name="Gile G.H."/>
            <person name="Hirakawa Y."/>
            <person name="Hopkins J.F."/>
            <person name="Rensing S.A."/>
            <person name="Schmutz J."/>
            <person name="Symeonidi A."/>
            <person name="Elias M."/>
            <person name="Eveleigh R.J."/>
            <person name="Herman E.K."/>
            <person name="Klute M.J."/>
            <person name="Nakayama T."/>
            <person name="Obornik M."/>
            <person name="Reyes-Prieto A."/>
            <person name="Armbrust E.V."/>
            <person name="Aves S.J."/>
            <person name="Beiko R.G."/>
            <person name="Coutinho P."/>
            <person name="Dacks J.B."/>
            <person name="Durnford D.G."/>
            <person name="Fast N.M."/>
            <person name="Green B.R."/>
            <person name="Grisdale C."/>
            <person name="Hempe F."/>
            <person name="Henrissat B."/>
            <person name="Hoppner M.P."/>
            <person name="Ishida K.-I."/>
            <person name="Kim E."/>
            <person name="Koreny L."/>
            <person name="Kroth P.G."/>
            <person name="Liu Y."/>
            <person name="Malik S.-B."/>
            <person name="Maier U.G."/>
            <person name="McRose D."/>
            <person name="Mock T."/>
            <person name="Neilson J.A."/>
            <person name="Onodera N.T."/>
            <person name="Poole A.M."/>
            <person name="Pritham E.J."/>
            <person name="Richards T.A."/>
            <person name="Rocap G."/>
            <person name="Roy S.W."/>
            <person name="Sarai C."/>
            <person name="Schaack S."/>
            <person name="Shirato S."/>
            <person name="Slamovits C.H."/>
            <person name="Spencer D.F."/>
            <person name="Suzuki S."/>
            <person name="Worden A.Z."/>
            <person name="Zauner S."/>
            <person name="Barry K."/>
            <person name="Bell C."/>
            <person name="Bharti A.K."/>
            <person name="Crow J.A."/>
            <person name="Grimwood J."/>
            <person name="Kramer R."/>
            <person name="Lindquist E."/>
            <person name="Lucas S."/>
            <person name="Salamov A."/>
            <person name="McFadden G.I."/>
            <person name="Lane C.E."/>
            <person name="Keeling P.J."/>
            <person name="Gray M.W."/>
            <person name="Grigoriev I.V."/>
            <person name="Archibald J.M."/>
        </authorList>
    </citation>
    <scope>NUCLEOTIDE SEQUENCE</scope>
    <source>
        <strain evidence="6">CCMP2712</strain>
    </source>
</reference>
<name>L1JMH9_GUITC</name>
<dbReference type="STRING" id="905079.L1JMH9"/>